<keyword evidence="2" id="KW-0030">Aminoacyl-tRNA synthetase</keyword>
<dbReference type="RefSeq" id="WP_046799123.1">
    <property type="nucleotide sequence ID" value="NZ_LT009723.1"/>
</dbReference>
<dbReference type="GO" id="GO:0002161">
    <property type="term" value="F:aminoacyl-tRNA deacylase activity"/>
    <property type="evidence" value="ECO:0007669"/>
    <property type="project" value="InterPro"/>
</dbReference>
<dbReference type="SUPFAM" id="SSF55826">
    <property type="entry name" value="YbaK/ProRS associated domain"/>
    <property type="match status" value="1"/>
</dbReference>
<sequence>MTIESVRAFFTEKLPEVTVIETEASSATVALAAEAHGVEPDQIAKTICLKAGDIVLLVVAAGTKRLDNRKFRDHFGAKPRMLGPEDVVAVTSHPIGGVCPFGLPSPLPVFCDISLRNYDEVVPAAGATNAAVRISPDAMAELTGAEWVDVCQ</sequence>
<keyword evidence="3" id="KW-1185">Reference proteome</keyword>
<evidence type="ECO:0000313" key="2">
    <source>
        <dbReference type="EMBL" id="CUX39867.1"/>
    </source>
</evidence>
<gene>
    <name evidence="2" type="ORF">AGR3A_Cc440036</name>
</gene>
<dbReference type="STRING" id="1183432.AGR3A_Cc440036"/>
<evidence type="ECO:0000313" key="3">
    <source>
        <dbReference type="Proteomes" id="UP000191988"/>
    </source>
</evidence>
<dbReference type="Pfam" id="PF04073">
    <property type="entry name" value="tRNA_edit"/>
    <property type="match status" value="1"/>
</dbReference>
<evidence type="ECO:0000259" key="1">
    <source>
        <dbReference type="Pfam" id="PF04073"/>
    </source>
</evidence>
<dbReference type="Proteomes" id="UP000191988">
    <property type="component" value="Unassembled WGS sequence"/>
</dbReference>
<reference evidence="3" key="1">
    <citation type="submission" date="2016-01" db="EMBL/GenBank/DDBJ databases">
        <authorList>
            <person name="Regsiter A."/>
            <person name="william w."/>
        </authorList>
    </citation>
    <scope>NUCLEOTIDE SEQUENCE [LARGE SCALE GENOMIC DNA]</scope>
    <source>
        <strain evidence="3">CFBP 6623</strain>
    </source>
</reference>
<keyword evidence="2" id="KW-0436">Ligase</keyword>
<protein>
    <submittedName>
        <fullName evidence="2">Putative ybaK-like protein prolyl-tRNA synthetases associated domain</fullName>
    </submittedName>
</protein>
<dbReference type="PANTHER" id="PTHR30411">
    <property type="entry name" value="CYTOPLASMIC PROTEIN"/>
    <property type="match status" value="1"/>
</dbReference>
<dbReference type="AlphaFoldDB" id="A0A1S7QPR7"/>
<organism evidence="2 3">
    <name type="scientific">Agrobacterium tomkonis CFBP 6623</name>
    <dbReference type="NCBI Taxonomy" id="1183432"/>
    <lineage>
        <taxon>Bacteria</taxon>
        <taxon>Pseudomonadati</taxon>
        <taxon>Pseudomonadota</taxon>
        <taxon>Alphaproteobacteria</taxon>
        <taxon>Hyphomicrobiales</taxon>
        <taxon>Rhizobiaceae</taxon>
        <taxon>Rhizobium/Agrobacterium group</taxon>
        <taxon>Agrobacterium</taxon>
        <taxon>Agrobacterium tumefaciens complex</taxon>
    </lineage>
</organism>
<dbReference type="Gene3D" id="3.90.960.10">
    <property type="entry name" value="YbaK/aminoacyl-tRNA synthetase-associated domain"/>
    <property type="match status" value="1"/>
</dbReference>
<dbReference type="EMBL" id="FBWK01000039">
    <property type="protein sequence ID" value="CUX39867.1"/>
    <property type="molecule type" value="Genomic_DNA"/>
</dbReference>
<dbReference type="GO" id="GO:0004812">
    <property type="term" value="F:aminoacyl-tRNA ligase activity"/>
    <property type="evidence" value="ECO:0007669"/>
    <property type="project" value="UniProtKB-KW"/>
</dbReference>
<name>A0A1S7QPR7_9HYPH</name>
<dbReference type="PANTHER" id="PTHR30411:SF1">
    <property type="entry name" value="CYTOPLASMIC PROTEIN"/>
    <property type="match status" value="1"/>
</dbReference>
<dbReference type="CDD" id="cd04333">
    <property type="entry name" value="ProX_deacylase"/>
    <property type="match status" value="1"/>
</dbReference>
<dbReference type="InterPro" id="IPR007214">
    <property type="entry name" value="YbaK/aa-tRNA-synth-assoc-dom"/>
</dbReference>
<feature type="domain" description="YbaK/aminoacyl-tRNA synthetase-associated" evidence="1">
    <location>
        <begin position="26"/>
        <end position="141"/>
    </location>
</feature>
<dbReference type="InterPro" id="IPR036754">
    <property type="entry name" value="YbaK/aa-tRNA-synt-asso_dom_sf"/>
</dbReference>
<proteinExistence type="predicted"/>
<accession>A0A1S7QPR7</accession>